<dbReference type="Proteomes" id="UP000478148">
    <property type="component" value="Unassembled WGS sequence"/>
</dbReference>
<dbReference type="RefSeq" id="WP_164448173.1">
    <property type="nucleotide sequence ID" value="NZ_SAIY01000005.1"/>
</dbReference>
<proteinExistence type="predicted"/>
<dbReference type="InterPro" id="IPR016162">
    <property type="entry name" value="Ald_DH_N"/>
</dbReference>
<dbReference type="Gene3D" id="3.40.605.10">
    <property type="entry name" value="Aldehyde Dehydrogenase, Chain A, domain 1"/>
    <property type="match status" value="1"/>
</dbReference>
<protein>
    <submittedName>
        <fullName evidence="3">Aldehyde dehydrogenase (NADP(+))</fullName>
    </submittedName>
</protein>
<dbReference type="InterPro" id="IPR015590">
    <property type="entry name" value="Aldehyde_DH_dom"/>
</dbReference>
<dbReference type="EMBL" id="SAIY01000005">
    <property type="protein sequence ID" value="NGM14289.1"/>
    <property type="molecule type" value="Genomic_DNA"/>
</dbReference>
<dbReference type="PANTHER" id="PTHR43353">
    <property type="entry name" value="SUCCINATE-SEMIALDEHYDE DEHYDROGENASE, MITOCHONDRIAL"/>
    <property type="match status" value="1"/>
</dbReference>
<feature type="domain" description="Aldehyde dehydrogenase" evidence="2">
    <location>
        <begin position="18"/>
        <end position="390"/>
    </location>
</feature>
<dbReference type="InterPro" id="IPR016163">
    <property type="entry name" value="Ald_DH_C"/>
</dbReference>
<dbReference type="InterPro" id="IPR016161">
    <property type="entry name" value="Ald_DH/histidinol_DH"/>
</dbReference>
<dbReference type="SUPFAM" id="SSF53720">
    <property type="entry name" value="ALDH-like"/>
    <property type="match status" value="1"/>
</dbReference>
<dbReference type="PANTHER" id="PTHR43353:SF3">
    <property type="entry name" value="ALDEHYDE DEHYDROGENASE-RELATED"/>
    <property type="match status" value="1"/>
</dbReference>
<evidence type="ECO:0000313" key="4">
    <source>
        <dbReference type="Proteomes" id="UP000478148"/>
    </source>
</evidence>
<sequence length="510" mass="53205">MKVTTTDPRGGRQHPTDLVETDESGVAAVVGRASRAAQWLSDLGRTGRTRLLDAVAAALESRRADLVATAEAETALGQARLDSELTRAAVQFRMFAAVLRDGGYLEAAIDHAADTPLGPGPDVRRMLVPLGPVAVFGASNFPFAFSVAGGDTASALAAGCPTVAKAHPSHPLTSRASADAIESAVRDLGGPDGVLTAVYGERAGRWLVRQPAIRAAALTGSVGAARAIQAAIDERADPIPLYAELSSVNPIVVLPDAAASRGDQIADGLFASFTASGGQLCTKPGLAFLPADPAGDRLVDTLRGKVASAGGSVLLNQRIRDAYNSGAAALEKAGARLVAQPRIDAEAGFTVAPTLLEVDLPGLTAEIADECFGPLMVVVRYHDVADLDAALVTVPPSLTGSVHRGQGDDTDAVRGLVHVFVARAGRIVFDGYPTGVRVSWAQHHGGPWPSTNAVHTSVGATSIRRFLRPLAWQNAPEWILPEELRDEYTAIPRRVDGRLVPGVESRREGC</sequence>
<dbReference type="GO" id="GO:0016620">
    <property type="term" value="F:oxidoreductase activity, acting on the aldehyde or oxo group of donors, NAD or NADP as acceptor"/>
    <property type="evidence" value="ECO:0007669"/>
    <property type="project" value="InterPro"/>
</dbReference>
<dbReference type="InterPro" id="IPR044151">
    <property type="entry name" value="ALDH_KGSADH"/>
</dbReference>
<evidence type="ECO:0000259" key="2">
    <source>
        <dbReference type="Pfam" id="PF00171"/>
    </source>
</evidence>
<gene>
    <name evidence="3" type="ORF">ENC19_17260</name>
</gene>
<dbReference type="Pfam" id="PF00171">
    <property type="entry name" value="Aldedh"/>
    <property type="match status" value="1"/>
</dbReference>
<comment type="caution">
    <text evidence="3">The sequence shown here is derived from an EMBL/GenBank/DDBJ whole genome shotgun (WGS) entry which is preliminary data.</text>
</comment>
<name>A0A6M1L7T0_9ACTN</name>
<evidence type="ECO:0000313" key="3">
    <source>
        <dbReference type="EMBL" id="NGM14289.1"/>
    </source>
</evidence>
<dbReference type="AlphaFoldDB" id="A0A6M1L7T0"/>
<organism evidence="3 4">
    <name type="scientific">Verrucosispora sioxanthis</name>
    <dbReference type="NCBI Taxonomy" id="2499994"/>
    <lineage>
        <taxon>Bacteria</taxon>
        <taxon>Bacillati</taxon>
        <taxon>Actinomycetota</taxon>
        <taxon>Actinomycetes</taxon>
        <taxon>Micromonosporales</taxon>
        <taxon>Micromonosporaceae</taxon>
        <taxon>Micromonospora</taxon>
    </lineage>
</organism>
<accession>A0A6M1L7T0</accession>
<keyword evidence="4" id="KW-1185">Reference proteome</keyword>
<keyword evidence="1" id="KW-0560">Oxidoreductase</keyword>
<dbReference type="InterPro" id="IPR050740">
    <property type="entry name" value="Aldehyde_DH_Superfamily"/>
</dbReference>
<dbReference type="CDD" id="cd07129">
    <property type="entry name" value="ALDH_KGSADH"/>
    <property type="match status" value="1"/>
</dbReference>
<evidence type="ECO:0000256" key="1">
    <source>
        <dbReference type="ARBA" id="ARBA00023002"/>
    </source>
</evidence>
<dbReference type="Gene3D" id="3.40.309.10">
    <property type="entry name" value="Aldehyde Dehydrogenase, Chain A, domain 2"/>
    <property type="match status" value="1"/>
</dbReference>
<reference evidence="3 4" key="1">
    <citation type="submission" date="2020-02" db="EMBL/GenBank/DDBJ databases">
        <title>Draft Genome Sequence of Verrucosispora sp. Strain CWR15, Isolated from Gulf of Mexico Sponge.</title>
        <authorList>
            <person name="Kennedy S.J."/>
            <person name="Cella E."/>
            <person name="Azarian T."/>
            <person name="Baker B.J."/>
            <person name="Shaw L.N."/>
        </authorList>
    </citation>
    <scope>NUCLEOTIDE SEQUENCE [LARGE SCALE GENOMIC DNA]</scope>
    <source>
        <strain evidence="3 4">CWR15</strain>
    </source>
</reference>